<dbReference type="Pfam" id="PF13521">
    <property type="entry name" value="AAA_28"/>
    <property type="match status" value="1"/>
</dbReference>
<evidence type="ECO:0000313" key="3">
    <source>
        <dbReference type="Proteomes" id="UP000076715"/>
    </source>
</evidence>
<comment type="caution">
    <text evidence="2">The sequence shown here is derived from an EMBL/GenBank/DDBJ whole genome shotgun (WGS) entry which is preliminary data.</text>
</comment>
<gene>
    <name evidence="2" type="ORF">AWE51_06645</name>
</gene>
<dbReference type="SUPFAM" id="SSF52540">
    <property type="entry name" value="P-loop containing nucleoside triphosphate hydrolases"/>
    <property type="match status" value="1"/>
</dbReference>
<proteinExistence type="predicted"/>
<keyword evidence="3" id="KW-1185">Reference proteome</keyword>
<evidence type="ECO:0000259" key="1">
    <source>
        <dbReference type="Pfam" id="PF13521"/>
    </source>
</evidence>
<dbReference type="EMBL" id="LQRT01000013">
    <property type="protein sequence ID" value="KZS40622.1"/>
    <property type="molecule type" value="Genomic_DNA"/>
</dbReference>
<dbReference type="OrthoDB" id="5638848at2"/>
<name>A0A163AL38_9FLAO</name>
<accession>A0A163AL38</accession>
<dbReference type="AlphaFoldDB" id="A0A163AL38"/>
<dbReference type="InterPro" id="IPR038727">
    <property type="entry name" value="NadR/Ttd14_AAA_dom"/>
</dbReference>
<protein>
    <recommendedName>
        <fullName evidence="1">NadR/Ttd14 AAA domain-containing protein</fullName>
    </recommendedName>
</protein>
<dbReference type="RefSeq" id="WP_066314286.1">
    <property type="nucleotide sequence ID" value="NZ_LQRT01000013.1"/>
</dbReference>
<reference evidence="2 3" key="1">
    <citation type="submission" date="2016-01" db="EMBL/GenBank/DDBJ databases">
        <title>The draft genome sequence of Aquimarina sp. RZW4-3-2.</title>
        <authorList>
            <person name="Wang Y."/>
        </authorList>
    </citation>
    <scope>NUCLEOTIDE SEQUENCE [LARGE SCALE GENOMIC DNA]</scope>
    <source>
        <strain evidence="2 3">RZW4-3-2</strain>
    </source>
</reference>
<evidence type="ECO:0000313" key="2">
    <source>
        <dbReference type="EMBL" id="KZS40622.1"/>
    </source>
</evidence>
<sequence>MHKKYIITGAPGTGKTSLINELNERGYLCYEEISRKIIKGQQKVNGNKTPWGDVSGFVDLVYTQTIKELTNPVEQNTFIDRGLPDAIAYLNARSLSIPKYLSNFPFDTHYEPIIFLAPPWKEIYTNDPQRPQSFQEAKHIHKHLIEVYQNLSFCIKILPKVTLTKRVDFIRSII</sequence>
<dbReference type="InterPro" id="IPR027417">
    <property type="entry name" value="P-loop_NTPase"/>
</dbReference>
<dbReference type="Proteomes" id="UP000076715">
    <property type="component" value="Unassembled WGS sequence"/>
</dbReference>
<dbReference type="Gene3D" id="3.40.50.300">
    <property type="entry name" value="P-loop containing nucleotide triphosphate hydrolases"/>
    <property type="match status" value="1"/>
</dbReference>
<organism evidence="2 3">
    <name type="scientific">Aquimarina aggregata</name>
    <dbReference type="NCBI Taxonomy" id="1642818"/>
    <lineage>
        <taxon>Bacteria</taxon>
        <taxon>Pseudomonadati</taxon>
        <taxon>Bacteroidota</taxon>
        <taxon>Flavobacteriia</taxon>
        <taxon>Flavobacteriales</taxon>
        <taxon>Flavobacteriaceae</taxon>
        <taxon>Aquimarina</taxon>
    </lineage>
</organism>
<dbReference type="STRING" id="1642818.AWE51_06645"/>
<feature type="domain" description="NadR/Ttd14 AAA" evidence="1">
    <location>
        <begin position="4"/>
        <end position="166"/>
    </location>
</feature>